<reference evidence="2 3" key="1">
    <citation type="journal article" date="2018" name="Sci. Data">
        <title>The draft genome sequence of cork oak.</title>
        <authorList>
            <person name="Ramos A.M."/>
            <person name="Usie A."/>
            <person name="Barbosa P."/>
            <person name="Barros P.M."/>
            <person name="Capote T."/>
            <person name="Chaves I."/>
            <person name="Simoes F."/>
            <person name="Abreu I."/>
            <person name="Carrasquinho I."/>
            <person name="Faro C."/>
            <person name="Guimaraes J.B."/>
            <person name="Mendonca D."/>
            <person name="Nobrega F."/>
            <person name="Rodrigues L."/>
            <person name="Saibo N.J.M."/>
            <person name="Varela M.C."/>
            <person name="Egas C."/>
            <person name="Matos J."/>
            <person name="Miguel C.M."/>
            <person name="Oliveira M.M."/>
            <person name="Ricardo C.P."/>
            <person name="Goncalves S."/>
        </authorList>
    </citation>
    <scope>NUCLEOTIDE SEQUENCE [LARGE SCALE GENOMIC DNA]</scope>
    <source>
        <strain evidence="3">cv. HL8</strain>
    </source>
</reference>
<dbReference type="EMBL" id="PKMF04001012">
    <property type="protein sequence ID" value="KAK7815372.1"/>
    <property type="molecule type" value="Genomic_DNA"/>
</dbReference>
<dbReference type="Proteomes" id="UP000237347">
    <property type="component" value="Unassembled WGS sequence"/>
</dbReference>
<organism evidence="2 3">
    <name type="scientific">Quercus suber</name>
    <name type="common">Cork oak</name>
    <dbReference type="NCBI Taxonomy" id="58331"/>
    <lineage>
        <taxon>Eukaryota</taxon>
        <taxon>Viridiplantae</taxon>
        <taxon>Streptophyta</taxon>
        <taxon>Embryophyta</taxon>
        <taxon>Tracheophyta</taxon>
        <taxon>Spermatophyta</taxon>
        <taxon>Magnoliopsida</taxon>
        <taxon>eudicotyledons</taxon>
        <taxon>Gunneridae</taxon>
        <taxon>Pentapetalae</taxon>
        <taxon>rosids</taxon>
        <taxon>fabids</taxon>
        <taxon>Fagales</taxon>
        <taxon>Fagaceae</taxon>
        <taxon>Quercus</taxon>
    </lineage>
</organism>
<dbReference type="AlphaFoldDB" id="A0AAW0IM98"/>
<accession>A0AAW0IM98</accession>
<evidence type="ECO:0000256" key="1">
    <source>
        <dbReference type="SAM" id="MobiDB-lite"/>
    </source>
</evidence>
<gene>
    <name evidence="2" type="ORF">CFP56_001699</name>
</gene>
<feature type="region of interest" description="Disordered" evidence="1">
    <location>
        <begin position="1"/>
        <end position="52"/>
    </location>
</feature>
<keyword evidence="3" id="KW-1185">Reference proteome</keyword>
<feature type="compositionally biased region" description="Low complexity" evidence="1">
    <location>
        <begin position="7"/>
        <end position="46"/>
    </location>
</feature>
<protein>
    <submittedName>
        <fullName evidence="2">Uncharacterized protein</fullName>
    </submittedName>
</protein>
<proteinExistence type="predicted"/>
<comment type="caution">
    <text evidence="2">The sequence shown here is derived from an EMBL/GenBank/DDBJ whole genome shotgun (WGS) entry which is preliminary data.</text>
</comment>
<name>A0AAW0IM98_QUESU</name>
<evidence type="ECO:0000313" key="2">
    <source>
        <dbReference type="EMBL" id="KAK7815372.1"/>
    </source>
</evidence>
<evidence type="ECO:0000313" key="3">
    <source>
        <dbReference type="Proteomes" id="UP000237347"/>
    </source>
</evidence>
<sequence length="91" mass="9445">MWRRRSSLSLTLHQSLCSSSSSSSSKLPNSHLHSSFFSSSSSSSSSAPNSLDLGFPKPDVAPPFSASFNISSSPLQLATTLAATGSSPRLA</sequence>